<dbReference type="InterPro" id="IPR009072">
    <property type="entry name" value="Histone-fold"/>
</dbReference>
<dbReference type="Pfam" id="PF07524">
    <property type="entry name" value="Bromo_TP"/>
    <property type="match status" value="1"/>
</dbReference>
<organism evidence="6 7">
    <name type="scientific">Kalanchoe fedtschenkoi</name>
    <name type="common">Lavender scallops</name>
    <name type="synonym">South American air plant</name>
    <dbReference type="NCBI Taxonomy" id="63787"/>
    <lineage>
        <taxon>Eukaryota</taxon>
        <taxon>Viridiplantae</taxon>
        <taxon>Streptophyta</taxon>
        <taxon>Embryophyta</taxon>
        <taxon>Tracheophyta</taxon>
        <taxon>Spermatophyta</taxon>
        <taxon>Magnoliopsida</taxon>
        <taxon>eudicotyledons</taxon>
        <taxon>Gunneridae</taxon>
        <taxon>Pentapetalae</taxon>
        <taxon>Saxifragales</taxon>
        <taxon>Crassulaceae</taxon>
        <taxon>Kalanchoe</taxon>
    </lineage>
</organism>
<protein>
    <recommendedName>
        <fullName evidence="5">Bromodomain associated domain-containing protein</fullName>
    </recommendedName>
</protein>
<dbReference type="InterPro" id="IPR006565">
    <property type="entry name" value="BTP"/>
</dbReference>
<dbReference type="InterPro" id="IPR037818">
    <property type="entry name" value="TAF8"/>
</dbReference>
<reference evidence="6" key="1">
    <citation type="submission" date="2021-01" db="UniProtKB">
        <authorList>
            <consortium name="EnsemblPlants"/>
        </authorList>
    </citation>
    <scope>IDENTIFICATION</scope>
</reference>
<dbReference type="SMART" id="SM00576">
    <property type="entry name" value="BTP"/>
    <property type="match status" value="1"/>
</dbReference>
<dbReference type="Gene3D" id="1.10.20.10">
    <property type="entry name" value="Histone, subunit A"/>
    <property type="match status" value="1"/>
</dbReference>
<evidence type="ECO:0000256" key="2">
    <source>
        <dbReference type="ARBA" id="ARBA00023015"/>
    </source>
</evidence>
<keyword evidence="7" id="KW-1185">Reference proteome</keyword>
<dbReference type="PANTHER" id="PTHR46338">
    <property type="entry name" value="TRANSCRIPTION INITIATION FACTOR TFIID SUBUNIT 8"/>
    <property type="match status" value="1"/>
</dbReference>
<evidence type="ECO:0000256" key="4">
    <source>
        <dbReference type="ARBA" id="ARBA00023242"/>
    </source>
</evidence>
<evidence type="ECO:0000256" key="1">
    <source>
        <dbReference type="ARBA" id="ARBA00004123"/>
    </source>
</evidence>
<sequence length="381" mass="41766">MSDGGGESGREFAHQNGISSCKRVKYGSEEFGRAVVRIAVAQVCESGGYQAFQQSALETLSNVAVRYVESLGKGAEFHANLAGRTGCNIFDIVQSLEDFGAVHGFPGASEIGRCLASSRTVKELIQYVSEAEEIPFAYDVPQFPIVRDRKLAPSFSQVEVEPPGCHIPSWLPAFPDPSTLISVSGKGGRGDNVEQTDKVEHLGKQKEEPPVLSLHQCASHNRLEGPSSGASDSYARTNPFLAAPLNYDEVKVTPIVFPRKPAHDTSPKKVISENHLHSENHVLEKEKFTHTTNQLENHLHASGNEKSTTLTNQRAAVKFHIRVSKKYHITSADADDEENCVSDSTAPFAIIETDTKRADMKWMAERNLKGSMEIPEKLARL</sequence>
<dbReference type="EnsemblPlants" id="Kaladp0095s0188.1.v1.1">
    <property type="protein sequence ID" value="Kaladp0095s0188.1.v1.1.CDS.1"/>
    <property type="gene ID" value="Kaladp0095s0188.v1.1"/>
</dbReference>
<evidence type="ECO:0000313" key="7">
    <source>
        <dbReference type="Proteomes" id="UP000594263"/>
    </source>
</evidence>
<keyword evidence="3" id="KW-0804">Transcription</keyword>
<name>A0A7N1A698_KALFE</name>
<accession>A0A7N1A698</accession>
<proteinExistence type="predicted"/>
<feature type="domain" description="Bromodomain associated" evidence="5">
    <location>
        <begin position="29"/>
        <end position="105"/>
    </location>
</feature>
<evidence type="ECO:0000313" key="6">
    <source>
        <dbReference type="EnsemblPlants" id="Kaladp0095s0188.1.v1.1.CDS.1"/>
    </source>
</evidence>
<dbReference type="GO" id="GO:0046982">
    <property type="term" value="F:protein heterodimerization activity"/>
    <property type="evidence" value="ECO:0007669"/>
    <property type="project" value="InterPro"/>
</dbReference>
<keyword evidence="2" id="KW-0805">Transcription regulation</keyword>
<dbReference type="AlphaFoldDB" id="A0A7N1A698"/>
<dbReference type="PANTHER" id="PTHR46338:SF19">
    <property type="entry name" value="TRANSCRIPTION INITIATION FACTOR TFIID SUBUNIT 8"/>
    <property type="match status" value="1"/>
</dbReference>
<evidence type="ECO:0000256" key="3">
    <source>
        <dbReference type="ARBA" id="ARBA00023163"/>
    </source>
</evidence>
<evidence type="ECO:0000259" key="5">
    <source>
        <dbReference type="SMART" id="SM00576"/>
    </source>
</evidence>
<keyword evidence="4" id="KW-0539">Nucleus</keyword>
<dbReference type="GO" id="GO:0005669">
    <property type="term" value="C:transcription factor TFIID complex"/>
    <property type="evidence" value="ECO:0007669"/>
    <property type="project" value="InterPro"/>
</dbReference>
<dbReference type="Proteomes" id="UP000594263">
    <property type="component" value="Unplaced"/>
</dbReference>
<comment type="subcellular location">
    <subcellularLocation>
        <location evidence="1">Nucleus</location>
    </subcellularLocation>
</comment>
<dbReference type="Gramene" id="Kaladp0095s0188.1.v1.1">
    <property type="protein sequence ID" value="Kaladp0095s0188.1.v1.1.CDS.1"/>
    <property type="gene ID" value="Kaladp0095s0188.v1.1"/>
</dbReference>